<dbReference type="RefSeq" id="XP_030992732.1">
    <property type="nucleotide sequence ID" value="XM_031142870.1"/>
</dbReference>
<comment type="caution">
    <text evidence="4">The sequence shown here is derived from an EMBL/GenBank/DDBJ whole genome shotgun (WGS) entry which is preliminary data.</text>
</comment>
<feature type="transmembrane region" description="Helical" evidence="2">
    <location>
        <begin position="96"/>
        <end position="113"/>
    </location>
</feature>
<feature type="transmembrane region" description="Helical" evidence="2">
    <location>
        <begin position="63"/>
        <end position="84"/>
    </location>
</feature>
<evidence type="ECO:0000313" key="5">
    <source>
        <dbReference type="Proteomes" id="UP000319257"/>
    </source>
</evidence>
<feature type="domain" description="DUF7598" evidence="3">
    <location>
        <begin position="19"/>
        <end position="153"/>
    </location>
</feature>
<dbReference type="EMBL" id="SKBQ01000051">
    <property type="protein sequence ID" value="TPX11021.1"/>
    <property type="molecule type" value="Genomic_DNA"/>
</dbReference>
<keyword evidence="2" id="KW-1133">Transmembrane helix</keyword>
<feature type="region of interest" description="Disordered" evidence="1">
    <location>
        <begin position="229"/>
        <end position="280"/>
    </location>
</feature>
<keyword evidence="2" id="KW-0812">Transmembrane</keyword>
<organism evidence="4 5">
    <name type="scientific">Thyridium curvatum</name>
    <dbReference type="NCBI Taxonomy" id="1093900"/>
    <lineage>
        <taxon>Eukaryota</taxon>
        <taxon>Fungi</taxon>
        <taxon>Dikarya</taxon>
        <taxon>Ascomycota</taxon>
        <taxon>Pezizomycotina</taxon>
        <taxon>Sordariomycetes</taxon>
        <taxon>Sordariomycetidae</taxon>
        <taxon>Thyridiales</taxon>
        <taxon>Thyridiaceae</taxon>
        <taxon>Thyridium</taxon>
    </lineage>
</organism>
<protein>
    <recommendedName>
        <fullName evidence="3">DUF7598 domain-containing protein</fullName>
    </recommendedName>
</protein>
<dbReference type="OrthoDB" id="5327148at2759"/>
<accession>A0A507B1T0</accession>
<name>A0A507B1T0_9PEZI</name>
<evidence type="ECO:0000313" key="4">
    <source>
        <dbReference type="EMBL" id="TPX11021.1"/>
    </source>
</evidence>
<dbReference type="GeneID" id="41975505"/>
<proteinExistence type="predicted"/>
<dbReference type="AlphaFoldDB" id="A0A507B1T0"/>
<dbReference type="STRING" id="1093900.A0A507B1T0"/>
<evidence type="ECO:0000259" key="3">
    <source>
        <dbReference type="Pfam" id="PF24535"/>
    </source>
</evidence>
<dbReference type="Pfam" id="PF24535">
    <property type="entry name" value="DUF7598"/>
    <property type="match status" value="1"/>
</dbReference>
<evidence type="ECO:0000256" key="1">
    <source>
        <dbReference type="SAM" id="MobiDB-lite"/>
    </source>
</evidence>
<dbReference type="Proteomes" id="UP000319257">
    <property type="component" value="Unassembled WGS sequence"/>
</dbReference>
<feature type="transmembrane region" description="Helical" evidence="2">
    <location>
        <begin position="133"/>
        <end position="154"/>
    </location>
</feature>
<evidence type="ECO:0000256" key="2">
    <source>
        <dbReference type="SAM" id="Phobius"/>
    </source>
</evidence>
<keyword evidence="2" id="KW-0472">Membrane</keyword>
<sequence>MFKKFSEVSESSKFRGSAIIVLNILRGFNVVGLLSVAIANWVMIVVPPLMKHHFFFFDFASHFFVSGIALFLLISETGLFVNFYKNNFAVLGPDRGFFWLGLAMIMLGCNALANTNKPDFTVEDLGLPLWRMVLAAGILCLIFGFFNFIASLVYRDPQARIAAREFRKDGNLAKGKNYEDMLSQRSASLRDEKETSRARRYTQAFMSKFGGKRPEISHPMPQHVDVERAASSHNDGDSWAQDRGSPIAQGMQRPPTAMHPAFTGGNRATRYSEVSHLNRF</sequence>
<reference evidence="4 5" key="1">
    <citation type="submission" date="2019-06" db="EMBL/GenBank/DDBJ databases">
        <title>Draft genome sequence of the filamentous fungus Phialemoniopsis curvata isolated from diesel fuel.</title>
        <authorList>
            <person name="Varaljay V.A."/>
            <person name="Lyon W.J."/>
            <person name="Crouch A.L."/>
            <person name="Drake C.E."/>
            <person name="Hollomon J.M."/>
            <person name="Nadeau L.J."/>
            <person name="Nunn H.S."/>
            <person name="Stevenson B.S."/>
            <person name="Bojanowski C.L."/>
            <person name="Crookes-Goodson W.J."/>
        </authorList>
    </citation>
    <scope>NUCLEOTIDE SEQUENCE [LARGE SCALE GENOMIC DNA]</scope>
    <source>
        <strain evidence="4 5">D216</strain>
    </source>
</reference>
<gene>
    <name evidence="4" type="ORF">E0L32_008058</name>
</gene>
<keyword evidence="5" id="KW-1185">Reference proteome</keyword>
<feature type="transmembrane region" description="Helical" evidence="2">
    <location>
        <begin position="20"/>
        <end position="43"/>
    </location>
</feature>
<dbReference type="InterPro" id="IPR056019">
    <property type="entry name" value="DUF7598"/>
</dbReference>
<dbReference type="InParanoid" id="A0A507B1T0"/>